<evidence type="ECO:0000256" key="5">
    <source>
        <dbReference type="ARBA" id="ARBA00022960"/>
    </source>
</evidence>
<proteinExistence type="predicted"/>
<evidence type="ECO:0000256" key="4">
    <source>
        <dbReference type="ARBA" id="ARBA00022692"/>
    </source>
</evidence>
<evidence type="ECO:0000256" key="6">
    <source>
        <dbReference type="ARBA" id="ARBA00022984"/>
    </source>
</evidence>
<dbReference type="PANTHER" id="PTHR30474:SF2">
    <property type="entry name" value="PEPTIDOGLYCAN GLYCOSYLTRANSFERASE FTSW-RELATED"/>
    <property type="match status" value="1"/>
</dbReference>
<sequence length="127" mass="13526">RHVPDLHTDFIYSVAAEEYGLVFSLALIALFTFVVVRGLYKAMKLNDPFEQVAAAGLFVLVGQQAIINIAVNLNMIPTKGMTLPFISYGGSSMLAMGLTLGMALALVRKRPGAYGAPGEFGLGEAFA</sequence>
<gene>
    <name evidence="13" type="ORF">S03H2_55915</name>
</gene>
<evidence type="ECO:0000256" key="12">
    <source>
        <dbReference type="SAM" id="Phobius"/>
    </source>
</evidence>
<evidence type="ECO:0000313" key="13">
    <source>
        <dbReference type="EMBL" id="GAH84090.1"/>
    </source>
</evidence>
<keyword evidence="7 12" id="KW-1133">Transmembrane helix</keyword>
<dbReference type="EMBL" id="BARU01035756">
    <property type="protein sequence ID" value="GAH84090.1"/>
    <property type="molecule type" value="Genomic_DNA"/>
</dbReference>
<dbReference type="GO" id="GO:0005886">
    <property type="term" value="C:plasma membrane"/>
    <property type="evidence" value="ECO:0007669"/>
    <property type="project" value="TreeGrafter"/>
</dbReference>
<keyword evidence="3" id="KW-0808">Transferase</keyword>
<protein>
    <recommendedName>
        <fullName evidence="10">peptidoglycan glycosyltransferase</fullName>
        <ecNumber evidence="10">2.4.99.28</ecNumber>
    </recommendedName>
    <alternativeName>
        <fullName evidence="9">Peptidoglycan polymerase</fullName>
    </alternativeName>
</protein>
<feature type="non-terminal residue" evidence="13">
    <location>
        <position position="1"/>
    </location>
</feature>
<evidence type="ECO:0000256" key="7">
    <source>
        <dbReference type="ARBA" id="ARBA00022989"/>
    </source>
</evidence>
<evidence type="ECO:0000256" key="3">
    <source>
        <dbReference type="ARBA" id="ARBA00022679"/>
    </source>
</evidence>
<comment type="catalytic activity">
    <reaction evidence="11">
        <text>[GlcNAc-(1-&gt;4)-Mur2Ac(oyl-L-Ala-gamma-D-Glu-L-Lys-D-Ala-D-Ala)](n)-di-trans,octa-cis-undecaprenyl diphosphate + beta-D-GlcNAc-(1-&gt;4)-Mur2Ac(oyl-L-Ala-gamma-D-Glu-L-Lys-D-Ala-D-Ala)-di-trans,octa-cis-undecaprenyl diphosphate = [GlcNAc-(1-&gt;4)-Mur2Ac(oyl-L-Ala-gamma-D-Glu-L-Lys-D-Ala-D-Ala)](n+1)-di-trans,octa-cis-undecaprenyl diphosphate + di-trans,octa-cis-undecaprenyl diphosphate + H(+)</text>
        <dbReference type="Rhea" id="RHEA:23708"/>
        <dbReference type="Rhea" id="RHEA-COMP:9602"/>
        <dbReference type="Rhea" id="RHEA-COMP:9603"/>
        <dbReference type="ChEBI" id="CHEBI:15378"/>
        <dbReference type="ChEBI" id="CHEBI:58405"/>
        <dbReference type="ChEBI" id="CHEBI:60033"/>
        <dbReference type="ChEBI" id="CHEBI:78435"/>
        <dbReference type="EC" id="2.4.99.28"/>
    </reaction>
</comment>
<comment type="subcellular location">
    <subcellularLocation>
        <location evidence="1">Membrane</location>
        <topology evidence="1">Multi-pass membrane protein</topology>
    </subcellularLocation>
</comment>
<evidence type="ECO:0000256" key="2">
    <source>
        <dbReference type="ARBA" id="ARBA00022676"/>
    </source>
</evidence>
<dbReference type="Pfam" id="PF01098">
    <property type="entry name" value="FTSW_RODA_SPOVE"/>
    <property type="match status" value="1"/>
</dbReference>
<comment type="caution">
    <text evidence="13">The sequence shown here is derived from an EMBL/GenBank/DDBJ whole genome shotgun (WGS) entry which is preliminary data.</text>
</comment>
<evidence type="ECO:0000256" key="9">
    <source>
        <dbReference type="ARBA" id="ARBA00032370"/>
    </source>
</evidence>
<dbReference type="GO" id="GO:0015648">
    <property type="term" value="F:lipid-linked peptidoglycan transporter activity"/>
    <property type="evidence" value="ECO:0007669"/>
    <property type="project" value="TreeGrafter"/>
</dbReference>
<feature type="transmembrane region" description="Helical" evidence="12">
    <location>
        <begin position="52"/>
        <end position="73"/>
    </location>
</feature>
<keyword evidence="8 12" id="KW-0472">Membrane</keyword>
<keyword evidence="6" id="KW-0573">Peptidoglycan synthesis</keyword>
<keyword evidence="2" id="KW-0328">Glycosyltransferase</keyword>
<evidence type="ECO:0000256" key="1">
    <source>
        <dbReference type="ARBA" id="ARBA00004141"/>
    </source>
</evidence>
<evidence type="ECO:0000256" key="8">
    <source>
        <dbReference type="ARBA" id="ARBA00023136"/>
    </source>
</evidence>
<dbReference type="AlphaFoldDB" id="X1JRP1"/>
<dbReference type="GO" id="GO:0008955">
    <property type="term" value="F:peptidoglycan glycosyltransferase activity"/>
    <property type="evidence" value="ECO:0007669"/>
    <property type="project" value="UniProtKB-EC"/>
</dbReference>
<dbReference type="GO" id="GO:0009252">
    <property type="term" value="P:peptidoglycan biosynthetic process"/>
    <property type="evidence" value="ECO:0007669"/>
    <property type="project" value="UniProtKB-KW"/>
</dbReference>
<evidence type="ECO:0000256" key="11">
    <source>
        <dbReference type="ARBA" id="ARBA00049902"/>
    </source>
</evidence>
<keyword evidence="4 12" id="KW-0812">Transmembrane</keyword>
<reference evidence="13" key="1">
    <citation type="journal article" date="2014" name="Front. Microbiol.">
        <title>High frequency of phylogenetically diverse reductive dehalogenase-homologous genes in deep subseafloor sedimentary metagenomes.</title>
        <authorList>
            <person name="Kawai M."/>
            <person name="Futagami T."/>
            <person name="Toyoda A."/>
            <person name="Takaki Y."/>
            <person name="Nishi S."/>
            <person name="Hori S."/>
            <person name="Arai W."/>
            <person name="Tsubouchi T."/>
            <person name="Morono Y."/>
            <person name="Uchiyama I."/>
            <person name="Ito T."/>
            <person name="Fujiyama A."/>
            <person name="Inagaki F."/>
            <person name="Takami H."/>
        </authorList>
    </citation>
    <scope>NUCLEOTIDE SEQUENCE</scope>
    <source>
        <strain evidence="13">Expedition CK06-06</strain>
    </source>
</reference>
<name>X1JRP1_9ZZZZ</name>
<evidence type="ECO:0000256" key="10">
    <source>
        <dbReference type="ARBA" id="ARBA00044770"/>
    </source>
</evidence>
<dbReference type="GO" id="GO:0032153">
    <property type="term" value="C:cell division site"/>
    <property type="evidence" value="ECO:0007669"/>
    <property type="project" value="TreeGrafter"/>
</dbReference>
<feature type="transmembrane region" description="Helical" evidence="12">
    <location>
        <begin position="20"/>
        <end position="40"/>
    </location>
</feature>
<keyword evidence="5" id="KW-0133">Cell shape</keyword>
<dbReference type="PANTHER" id="PTHR30474">
    <property type="entry name" value="CELL CYCLE PROTEIN"/>
    <property type="match status" value="1"/>
</dbReference>
<dbReference type="EC" id="2.4.99.28" evidence="10"/>
<feature type="transmembrane region" description="Helical" evidence="12">
    <location>
        <begin position="85"/>
        <end position="107"/>
    </location>
</feature>
<organism evidence="13">
    <name type="scientific">marine sediment metagenome</name>
    <dbReference type="NCBI Taxonomy" id="412755"/>
    <lineage>
        <taxon>unclassified sequences</taxon>
        <taxon>metagenomes</taxon>
        <taxon>ecological metagenomes</taxon>
    </lineage>
</organism>
<dbReference type="InterPro" id="IPR001182">
    <property type="entry name" value="FtsW/RodA"/>
</dbReference>
<dbReference type="GO" id="GO:0051301">
    <property type="term" value="P:cell division"/>
    <property type="evidence" value="ECO:0007669"/>
    <property type="project" value="InterPro"/>
</dbReference>
<accession>X1JRP1</accession>
<dbReference type="GO" id="GO:0008360">
    <property type="term" value="P:regulation of cell shape"/>
    <property type="evidence" value="ECO:0007669"/>
    <property type="project" value="UniProtKB-KW"/>
</dbReference>